<comment type="caution">
    <text evidence="1">The sequence shown here is derived from an EMBL/GenBank/DDBJ whole genome shotgun (WGS) entry which is preliminary data.</text>
</comment>
<keyword evidence="2" id="KW-1185">Reference proteome</keyword>
<proteinExistence type="predicted"/>
<evidence type="ECO:0000313" key="2">
    <source>
        <dbReference type="Proteomes" id="UP000828390"/>
    </source>
</evidence>
<name>A0A9D4FP18_DREPO</name>
<dbReference type="Proteomes" id="UP000828390">
    <property type="component" value="Unassembled WGS sequence"/>
</dbReference>
<evidence type="ECO:0000313" key="1">
    <source>
        <dbReference type="EMBL" id="KAH3800321.1"/>
    </source>
</evidence>
<gene>
    <name evidence="1" type="ORF">DPMN_153954</name>
</gene>
<dbReference type="AlphaFoldDB" id="A0A9D4FP18"/>
<protein>
    <submittedName>
        <fullName evidence="1">Uncharacterized protein</fullName>
    </submittedName>
</protein>
<dbReference type="EMBL" id="JAIWYP010000007">
    <property type="protein sequence ID" value="KAH3800321.1"/>
    <property type="molecule type" value="Genomic_DNA"/>
</dbReference>
<sequence>MNYLFTAYRSSKYLQQTTSYDCSITYASVTLSRIRATNKLRFNRLRMTTKLSKFVGRYDFSTEHNESTIKMLENEHGKVRTATDRRDLVRSATSRYDQTTNPLRSGTIKYVATRISTI</sequence>
<reference evidence="1" key="1">
    <citation type="journal article" date="2019" name="bioRxiv">
        <title>The Genome of the Zebra Mussel, Dreissena polymorpha: A Resource for Invasive Species Research.</title>
        <authorList>
            <person name="McCartney M.A."/>
            <person name="Auch B."/>
            <person name="Kono T."/>
            <person name="Mallez S."/>
            <person name="Zhang Y."/>
            <person name="Obille A."/>
            <person name="Becker A."/>
            <person name="Abrahante J.E."/>
            <person name="Garbe J."/>
            <person name="Badalamenti J.P."/>
            <person name="Herman A."/>
            <person name="Mangelson H."/>
            <person name="Liachko I."/>
            <person name="Sullivan S."/>
            <person name="Sone E.D."/>
            <person name="Koren S."/>
            <person name="Silverstein K.A.T."/>
            <person name="Beckman K.B."/>
            <person name="Gohl D.M."/>
        </authorList>
    </citation>
    <scope>NUCLEOTIDE SEQUENCE</scope>
    <source>
        <strain evidence="1">Duluth1</strain>
        <tissue evidence="1">Whole animal</tissue>
    </source>
</reference>
<accession>A0A9D4FP18</accession>
<organism evidence="1 2">
    <name type="scientific">Dreissena polymorpha</name>
    <name type="common">Zebra mussel</name>
    <name type="synonym">Mytilus polymorpha</name>
    <dbReference type="NCBI Taxonomy" id="45954"/>
    <lineage>
        <taxon>Eukaryota</taxon>
        <taxon>Metazoa</taxon>
        <taxon>Spiralia</taxon>
        <taxon>Lophotrochozoa</taxon>
        <taxon>Mollusca</taxon>
        <taxon>Bivalvia</taxon>
        <taxon>Autobranchia</taxon>
        <taxon>Heteroconchia</taxon>
        <taxon>Euheterodonta</taxon>
        <taxon>Imparidentia</taxon>
        <taxon>Neoheterodontei</taxon>
        <taxon>Myida</taxon>
        <taxon>Dreissenoidea</taxon>
        <taxon>Dreissenidae</taxon>
        <taxon>Dreissena</taxon>
    </lineage>
</organism>
<reference evidence="1" key="2">
    <citation type="submission" date="2020-11" db="EMBL/GenBank/DDBJ databases">
        <authorList>
            <person name="McCartney M.A."/>
            <person name="Auch B."/>
            <person name="Kono T."/>
            <person name="Mallez S."/>
            <person name="Becker A."/>
            <person name="Gohl D.M."/>
            <person name="Silverstein K.A.T."/>
            <person name="Koren S."/>
            <person name="Bechman K.B."/>
            <person name="Herman A."/>
            <person name="Abrahante J.E."/>
            <person name="Garbe J."/>
        </authorList>
    </citation>
    <scope>NUCLEOTIDE SEQUENCE</scope>
    <source>
        <strain evidence="1">Duluth1</strain>
        <tissue evidence="1">Whole animal</tissue>
    </source>
</reference>